<keyword evidence="2" id="KW-0238">DNA-binding</keyword>
<name>A0A223DQI1_KLEPN</name>
<feature type="compositionally biased region" description="Basic and acidic residues" evidence="1">
    <location>
        <begin position="77"/>
        <end position="96"/>
    </location>
</feature>
<proteinExistence type="predicted"/>
<protein>
    <submittedName>
        <fullName evidence="2">DNA-binding protein LuxR</fullName>
    </submittedName>
</protein>
<organism evidence="2">
    <name type="scientific">Klebsiella pneumoniae</name>
    <dbReference type="NCBI Taxonomy" id="573"/>
    <lineage>
        <taxon>Bacteria</taxon>
        <taxon>Pseudomonadati</taxon>
        <taxon>Pseudomonadota</taxon>
        <taxon>Gammaproteobacteria</taxon>
        <taxon>Enterobacterales</taxon>
        <taxon>Enterobacteriaceae</taxon>
        <taxon>Klebsiella/Raoultella group</taxon>
        <taxon>Klebsiella</taxon>
        <taxon>Klebsiella pneumoniae complex</taxon>
    </lineage>
</organism>
<evidence type="ECO:0000313" key="2">
    <source>
        <dbReference type="EMBL" id="ASS84964.1"/>
    </source>
</evidence>
<reference evidence="2" key="1">
    <citation type="submission" date="2019-05" db="EMBL/GenBank/DDBJ databases">
        <title>Complete sequence of plasmid p447-IMP harbouring the metallo-beta-lactamase gene blaIMP-8.</title>
        <authorList>
            <person name="Zhan Z."/>
            <person name="Feng J."/>
            <person name="Jiang X."/>
            <person name="Liang Q."/>
            <person name="Liang L."/>
            <person name="Yuan M."/>
            <person name="Fang H."/>
            <person name="Li P."/>
            <person name="Zhou D."/>
        </authorList>
    </citation>
    <scope>NUCLEOTIDE SEQUENCE</scope>
    <source>
        <strain evidence="2">447</strain>
        <plasmid evidence="2">p447-IMP</plasmid>
    </source>
</reference>
<keyword evidence="2" id="KW-0614">Plasmid</keyword>
<dbReference type="EMBL" id="KY978631">
    <property type="protein sequence ID" value="ASS84964.1"/>
    <property type="molecule type" value="Genomic_DNA"/>
</dbReference>
<dbReference type="AlphaFoldDB" id="A0A223DQI1"/>
<evidence type="ECO:0000256" key="1">
    <source>
        <dbReference type="SAM" id="MobiDB-lite"/>
    </source>
</evidence>
<accession>A0A223DQI1</accession>
<dbReference type="GO" id="GO:0003677">
    <property type="term" value="F:DNA binding"/>
    <property type="evidence" value="ECO:0007669"/>
    <property type="project" value="UniProtKB-KW"/>
</dbReference>
<geneLocation type="plasmid" evidence="2">
    <name>p447-IMP</name>
</geneLocation>
<sequence length="131" mass="14989">MIRSHIVKDDEVKLKKSVVFKNALTDIENKISQGMTQNAIADEMGMKLSTWKKYYMRFKSKNKPEPINQHQTFSHAKNNDEREKESETASKEKPSTENKTSLNDILDPSKRSSSVSEFMIQKKPIGKGGIK</sequence>
<feature type="region of interest" description="Disordered" evidence="1">
    <location>
        <begin position="62"/>
        <end position="131"/>
    </location>
</feature>